<dbReference type="PANTHER" id="PTHR30606">
    <property type="entry name" value="LIPID A BIOSYNTHESIS LAUROYL ACYLTRANSFERASE"/>
    <property type="match status" value="1"/>
</dbReference>
<dbReference type="CDD" id="cd07984">
    <property type="entry name" value="LPLAT_LABLAT-like"/>
    <property type="match status" value="1"/>
</dbReference>
<evidence type="ECO:0000256" key="3">
    <source>
        <dbReference type="ARBA" id="ARBA00022519"/>
    </source>
</evidence>
<keyword evidence="6 7" id="KW-0012">Acyltransferase</keyword>
<dbReference type="Proteomes" id="UP000035268">
    <property type="component" value="Chromosome"/>
</dbReference>
<dbReference type="Pfam" id="PF03279">
    <property type="entry name" value="Lip_A_acyltrans"/>
    <property type="match status" value="1"/>
</dbReference>
<name>A0A0G3EAW4_9BACT</name>
<evidence type="ECO:0000313" key="8">
    <source>
        <dbReference type="Proteomes" id="UP000035268"/>
    </source>
</evidence>
<comment type="subcellular location">
    <subcellularLocation>
        <location evidence="1">Cell inner membrane</location>
    </subcellularLocation>
</comment>
<keyword evidence="3" id="KW-0997">Cell inner membrane</keyword>
<evidence type="ECO:0000256" key="2">
    <source>
        <dbReference type="ARBA" id="ARBA00022475"/>
    </source>
</evidence>
<dbReference type="PANTHER" id="PTHR30606:SF10">
    <property type="entry name" value="PHOSPHATIDYLINOSITOL MANNOSIDE ACYLTRANSFERASE"/>
    <property type="match status" value="1"/>
</dbReference>
<organism evidence="7 8">
    <name type="scientific">Kiritimatiella glycovorans</name>
    <dbReference type="NCBI Taxonomy" id="1307763"/>
    <lineage>
        <taxon>Bacteria</taxon>
        <taxon>Pseudomonadati</taxon>
        <taxon>Kiritimatiellota</taxon>
        <taxon>Kiritimatiellia</taxon>
        <taxon>Kiritimatiellales</taxon>
        <taxon>Kiritimatiellaceae</taxon>
        <taxon>Kiritimatiella</taxon>
    </lineage>
</organism>
<evidence type="ECO:0000313" key="7">
    <source>
        <dbReference type="EMBL" id="AKJ63631.1"/>
    </source>
</evidence>
<evidence type="ECO:0000256" key="5">
    <source>
        <dbReference type="ARBA" id="ARBA00023136"/>
    </source>
</evidence>
<keyword evidence="2" id="KW-1003">Cell membrane</keyword>
<evidence type="ECO:0000256" key="6">
    <source>
        <dbReference type="ARBA" id="ARBA00023315"/>
    </source>
</evidence>
<dbReference type="GO" id="GO:0016746">
    <property type="term" value="F:acyltransferase activity"/>
    <property type="evidence" value="ECO:0007669"/>
    <property type="project" value="UniProtKB-KW"/>
</dbReference>
<dbReference type="OrthoDB" id="9801955at2"/>
<dbReference type="RefSeq" id="WP_052881040.1">
    <property type="nucleotide sequence ID" value="NZ_CP010904.1"/>
</dbReference>
<gene>
    <name evidence="7" type="ORF">L21SP4_00350</name>
</gene>
<protein>
    <submittedName>
        <fullName evidence="7">Phosphatidylinositol mannoside acyltransferase</fullName>
        <ecNumber evidence="7">2.3.1.-</ecNumber>
    </submittedName>
</protein>
<dbReference type="InterPro" id="IPR004960">
    <property type="entry name" value="LipA_acyltrans"/>
</dbReference>
<sequence>MGAERRAMRVSAKHRLEYAALRTAACVLRVLPLRAALALGQGASALLFHGFRFRRREAEARIREVFGPELPPRRVRAIARRSMRNLCFNAVEMMRTTPRRAAALGRQTAYRGMRDFYRRHRERHGDGGFILATPHMGNWEQAGLAARAAGVPVFFIARRQKNPLVNRWINRLRAASDGEVISNDAHLLRGVARRLKKGGVLAILPDVRVRRSGFEVAFLGARTEVGAGTALFARTARVPVYPVVMQRTGWTGHTWQAFDPIFPDPAAGKDADFRRIMTEVMAVFDAAVREHPEQYFWYNKRWVAGRKADPSPAEEESG</sequence>
<dbReference type="EC" id="2.3.1.-" evidence="7"/>
<dbReference type="PATRIC" id="fig|1609981.3.peg.366"/>
<evidence type="ECO:0000256" key="4">
    <source>
        <dbReference type="ARBA" id="ARBA00022679"/>
    </source>
</evidence>
<dbReference type="KEGG" id="vbl:L21SP4_00350"/>
<proteinExistence type="predicted"/>
<evidence type="ECO:0000256" key="1">
    <source>
        <dbReference type="ARBA" id="ARBA00004533"/>
    </source>
</evidence>
<keyword evidence="4 7" id="KW-0808">Transferase</keyword>
<dbReference type="STRING" id="1307763.L21SP4_00350"/>
<dbReference type="GO" id="GO:0005886">
    <property type="term" value="C:plasma membrane"/>
    <property type="evidence" value="ECO:0007669"/>
    <property type="project" value="UniProtKB-SubCell"/>
</dbReference>
<reference evidence="7 8" key="2">
    <citation type="journal article" date="2016" name="ISME J.">
        <title>Characterization of the first cultured representative of Verrucomicrobia subdivision 5 indicates the proposal of a novel phylum.</title>
        <authorList>
            <person name="Spring S."/>
            <person name="Bunk B."/>
            <person name="Sproer C."/>
            <person name="Schumann P."/>
            <person name="Rohde M."/>
            <person name="Tindall B.J."/>
            <person name="Klenk H.P."/>
        </authorList>
    </citation>
    <scope>NUCLEOTIDE SEQUENCE [LARGE SCALE GENOMIC DNA]</scope>
    <source>
        <strain evidence="7 8">L21-Fru-AB</strain>
    </source>
</reference>
<keyword evidence="5" id="KW-0472">Membrane</keyword>
<dbReference type="AlphaFoldDB" id="A0A0G3EAW4"/>
<dbReference type="EMBL" id="CP010904">
    <property type="protein sequence ID" value="AKJ63631.1"/>
    <property type="molecule type" value="Genomic_DNA"/>
</dbReference>
<keyword evidence="8" id="KW-1185">Reference proteome</keyword>
<dbReference type="GO" id="GO:0009247">
    <property type="term" value="P:glycolipid biosynthetic process"/>
    <property type="evidence" value="ECO:0007669"/>
    <property type="project" value="UniProtKB-ARBA"/>
</dbReference>
<reference evidence="8" key="1">
    <citation type="submission" date="2015-02" db="EMBL/GenBank/DDBJ databases">
        <title>Description and complete genome sequence of the first cultured representative of the subdivision 5 of the Verrucomicrobia phylum.</title>
        <authorList>
            <person name="Spring S."/>
            <person name="Bunk B."/>
            <person name="Sproer C."/>
            <person name="Klenk H.-P."/>
        </authorList>
    </citation>
    <scope>NUCLEOTIDE SEQUENCE [LARGE SCALE GENOMIC DNA]</scope>
    <source>
        <strain evidence="8">L21-Fru-AB</strain>
    </source>
</reference>
<accession>A0A0G3EAW4</accession>